<feature type="transmembrane region" description="Helical" evidence="9">
    <location>
        <begin position="263"/>
        <end position="282"/>
    </location>
</feature>
<dbReference type="Gene3D" id="1.20.1250.20">
    <property type="entry name" value="MFS general substrate transporter like domains"/>
    <property type="match status" value="1"/>
</dbReference>
<evidence type="ECO:0000313" key="11">
    <source>
        <dbReference type="Proteomes" id="UP000630887"/>
    </source>
</evidence>
<dbReference type="PANTHER" id="PTHR23513:SF9">
    <property type="entry name" value="ENTEROBACTIN EXPORTER ENTS"/>
    <property type="match status" value="1"/>
</dbReference>
<evidence type="ECO:0000256" key="7">
    <source>
        <dbReference type="SAM" id="Coils"/>
    </source>
</evidence>
<evidence type="ECO:0000256" key="4">
    <source>
        <dbReference type="ARBA" id="ARBA00022692"/>
    </source>
</evidence>
<gene>
    <name evidence="10" type="ORF">Cco03nite_52410</name>
</gene>
<dbReference type="PANTHER" id="PTHR23513">
    <property type="entry name" value="INTEGRAL MEMBRANE EFFLUX PROTEIN-RELATED"/>
    <property type="match status" value="1"/>
</dbReference>
<feature type="transmembrane region" description="Helical" evidence="9">
    <location>
        <begin position="47"/>
        <end position="67"/>
    </location>
</feature>
<accession>A0A8J3L4P4</accession>
<evidence type="ECO:0000256" key="8">
    <source>
        <dbReference type="SAM" id="MobiDB-lite"/>
    </source>
</evidence>
<dbReference type="Pfam" id="PF05977">
    <property type="entry name" value="MFS_3"/>
    <property type="match status" value="1"/>
</dbReference>
<dbReference type="InterPro" id="IPR036259">
    <property type="entry name" value="MFS_trans_sf"/>
</dbReference>
<keyword evidence="2" id="KW-0813">Transport</keyword>
<keyword evidence="5 9" id="KW-1133">Transmembrane helix</keyword>
<keyword evidence="11" id="KW-1185">Reference proteome</keyword>
<dbReference type="GO" id="GO:0005886">
    <property type="term" value="C:plasma membrane"/>
    <property type="evidence" value="ECO:0007669"/>
    <property type="project" value="UniProtKB-SubCell"/>
</dbReference>
<dbReference type="EMBL" id="BONI01000049">
    <property type="protein sequence ID" value="GIG08541.1"/>
    <property type="molecule type" value="Genomic_DNA"/>
</dbReference>
<evidence type="ECO:0000256" key="2">
    <source>
        <dbReference type="ARBA" id="ARBA00022448"/>
    </source>
</evidence>
<sequence>MTGAALPRRRGGLVGVLLAETISQVGTKMTFVALPWLVLVDTGSPTMMGLVAAAEMVPYVAVGVLGAPWIDRLGAWRVTVDADLLSAVALTGLVLGYRDLGFGALLVLVAVAGGLRGLSDRARAVLLRPMIEQAGAETTRVTGLYDGIGRLTTLIGAPVGGLLIAWTDPLTVLGVDAATFAASGLIVAALVRMPPVVPPDEPAPREPYLESLRGGFGYLRHDRLILGVLVMLFVSNLATQAHQVVFVPLWVSQRLGTPAGLGVVFGSFALGAVVGNVAFTAMAERLPRYLTLTAGYLVGGAPRMLVLAFTDELPVVVAVLFLSGVGLAAVNPIIGAVLYQRVPVAYQARVFGLAAAFAYAGLPVGSLVGGWLAQGAGLTAGLLVCGLVLLAATSSPVFGYRTWRRLDDTSTAFDVPETVPPLTVTLAYADGTWRVLATRGRVELAAPRELDPAAALRTVGALEVPEAYAAAERIVAGEREQAQAEAERLRALLADAQARLARLECGSVRPPDRVVPQPVPPATELTGPSRPRPPRR</sequence>
<dbReference type="Proteomes" id="UP000630887">
    <property type="component" value="Unassembled WGS sequence"/>
</dbReference>
<evidence type="ECO:0000313" key="10">
    <source>
        <dbReference type="EMBL" id="GIG08541.1"/>
    </source>
</evidence>
<feature type="region of interest" description="Disordered" evidence="8">
    <location>
        <begin position="507"/>
        <end position="536"/>
    </location>
</feature>
<feature type="transmembrane region" description="Helical" evidence="9">
    <location>
        <begin position="350"/>
        <end position="372"/>
    </location>
</feature>
<dbReference type="InterPro" id="IPR010290">
    <property type="entry name" value="TM_effector"/>
</dbReference>
<dbReference type="CDD" id="cd06173">
    <property type="entry name" value="MFS_MefA_like"/>
    <property type="match status" value="1"/>
</dbReference>
<comment type="caution">
    <text evidence="10">The sequence shown here is derived from an EMBL/GenBank/DDBJ whole genome shotgun (WGS) entry which is preliminary data.</text>
</comment>
<protein>
    <recommendedName>
        <fullName evidence="12">MFS family arabinose efflux permease</fullName>
    </recommendedName>
</protein>
<feature type="transmembrane region" description="Helical" evidence="9">
    <location>
        <begin position="224"/>
        <end position="251"/>
    </location>
</feature>
<keyword evidence="3" id="KW-1003">Cell membrane</keyword>
<evidence type="ECO:0000256" key="5">
    <source>
        <dbReference type="ARBA" id="ARBA00022989"/>
    </source>
</evidence>
<keyword evidence="7" id="KW-0175">Coiled coil</keyword>
<feature type="coiled-coil region" evidence="7">
    <location>
        <begin position="479"/>
        <end position="506"/>
    </location>
</feature>
<feature type="transmembrane region" description="Helical" evidence="9">
    <location>
        <begin position="315"/>
        <end position="338"/>
    </location>
</feature>
<evidence type="ECO:0008006" key="12">
    <source>
        <dbReference type="Google" id="ProtNLM"/>
    </source>
</evidence>
<comment type="subcellular location">
    <subcellularLocation>
        <location evidence="1">Cell inner membrane</location>
        <topology evidence="1">Multi-pass membrane protein</topology>
    </subcellularLocation>
</comment>
<dbReference type="AlphaFoldDB" id="A0A8J3L4P4"/>
<feature type="transmembrane region" description="Helical" evidence="9">
    <location>
        <begin position="100"/>
        <end position="118"/>
    </location>
</feature>
<feature type="transmembrane region" description="Helical" evidence="9">
    <location>
        <begin position="74"/>
        <end position="94"/>
    </location>
</feature>
<evidence type="ECO:0000256" key="3">
    <source>
        <dbReference type="ARBA" id="ARBA00022475"/>
    </source>
</evidence>
<feature type="transmembrane region" description="Helical" evidence="9">
    <location>
        <begin position="378"/>
        <end position="400"/>
    </location>
</feature>
<name>A0A8J3L4P4_9ACTN</name>
<keyword evidence="4 9" id="KW-0812">Transmembrane</keyword>
<keyword evidence="6 9" id="KW-0472">Membrane</keyword>
<reference evidence="10 11" key="1">
    <citation type="submission" date="2021-01" db="EMBL/GenBank/DDBJ databases">
        <title>Whole genome shotgun sequence of Catellatospora coxensis NBRC 107359.</title>
        <authorList>
            <person name="Komaki H."/>
            <person name="Tamura T."/>
        </authorList>
    </citation>
    <scope>NUCLEOTIDE SEQUENCE [LARGE SCALE GENOMIC DNA]</scope>
    <source>
        <strain evidence="10 11">NBRC 107359</strain>
    </source>
</reference>
<dbReference type="SUPFAM" id="SSF103473">
    <property type="entry name" value="MFS general substrate transporter"/>
    <property type="match status" value="1"/>
</dbReference>
<evidence type="ECO:0000256" key="1">
    <source>
        <dbReference type="ARBA" id="ARBA00004429"/>
    </source>
</evidence>
<dbReference type="RefSeq" id="WP_203694855.1">
    <property type="nucleotide sequence ID" value="NZ_BAAALC010000048.1"/>
</dbReference>
<proteinExistence type="predicted"/>
<organism evidence="10 11">
    <name type="scientific">Catellatospora coxensis</name>
    <dbReference type="NCBI Taxonomy" id="310354"/>
    <lineage>
        <taxon>Bacteria</taxon>
        <taxon>Bacillati</taxon>
        <taxon>Actinomycetota</taxon>
        <taxon>Actinomycetes</taxon>
        <taxon>Micromonosporales</taxon>
        <taxon>Micromonosporaceae</taxon>
        <taxon>Catellatospora</taxon>
    </lineage>
</organism>
<feature type="transmembrane region" description="Helical" evidence="9">
    <location>
        <begin position="289"/>
        <end position="309"/>
    </location>
</feature>
<evidence type="ECO:0000256" key="6">
    <source>
        <dbReference type="ARBA" id="ARBA00023136"/>
    </source>
</evidence>
<evidence type="ECO:0000256" key="9">
    <source>
        <dbReference type="SAM" id="Phobius"/>
    </source>
</evidence>